<feature type="region of interest" description="Disordered" evidence="1">
    <location>
        <begin position="1"/>
        <end position="65"/>
    </location>
</feature>
<accession>A0A8H7ZT89</accession>
<evidence type="ECO:0000313" key="2">
    <source>
        <dbReference type="EMBL" id="KAG5458952.1"/>
    </source>
</evidence>
<sequence length="65" mass="6716">MASLRGPAANSSSKLCSSSRPAVYSSGSTSCDISDTSNFPPPTPTHLGFQTIPKEQCGRADRAGE</sequence>
<protein>
    <submittedName>
        <fullName evidence="2">Uncharacterized protein</fullName>
    </submittedName>
</protein>
<keyword evidence="3" id="KW-1185">Reference proteome</keyword>
<evidence type="ECO:0000313" key="3">
    <source>
        <dbReference type="Proteomes" id="UP000673691"/>
    </source>
</evidence>
<reference evidence="2 3" key="1">
    <citation type="journal article" name="Sci. Rep.">
        <title>Genome-scale phylogenetic analyses confirm Olpidium as the closest living zoosporic fungus to the non-flagellated, terrestrial fungi.</title>
        <authorList>
            <person name="Chang Y."/>
            <person name="Rochon D."/>
            <person name="Sekimoto S."/>
            <person name="Wang Y."/>
            <person name="Chovatia M."/>
            <person name="Sandor L."/>
            <person name="Salamov A."/>
            <person name="Grigoriev I.V."/>
            <person name="Stajich J.E."/>
            <person name="Spatafora J.W."/>
        </authorList>
    </citation>
    <scope>NUCLEOTIDE SEQUENCE [LARGE SCALE GENOMIC DNA]</scope>
    <source>
        <strain evidence="2">S191</strain>
    </source>
</reference>
<dbReference type="PROSITE" id="PS51257">
    <property type="entry name" value="PROKAR_LIPOPROTEIN"/>
    <property type="match status" value="1"/>
</dbReference>
<organism evidence="2 3">
    <name type="scientific">Olpidium bornovanus</name>
    <dbReference type="NCBI Taxonomy" id="278681"/>
    <lineage>
        <taxon>Eukaryota</taxon>
        <taxon>Fungi</taxon>
        <taxon>Fungi incertae sedis</taxon>
        <taxon>Olpidiomycota</taxon>
        <taxon>Olpidiomycotina</taxon>
        <taxon>Olpidiomycetes</taxon>
        <taxon>Olpidiales</taxon>
        <taxon>Olpidiaceae</taxon>
        <taxon>Olpidium</taxon>
    </lineage>
</organism>
<proteinExistence type="predicted"/>
<feature type="compositionally biased region" description="Polar residues" evidence="1">
    <location>
        <begin position="25"/>
        <end position="38"/>
    </location>
</feature>
<comment type="caution">
    <text evidence="2">The sequence shown here is derived from an EMBL/GenBank/DDBJ whole genome shotgun (WGS) entry which is preliminary data.</text>
</comment>
<gene>
    <name evidence="2" type="ORF">BJ554DRAFT_730</name>
</gene>
<dbReference type="AlphaFoldDB" id="A0A8H7ZT89"/>
<dbReference type="EMBL" id="JAEFCI010007631">
    <property type="protein sequence ID" value="KAG5458952.1"/>
    <property type="molecule type" value="Genomic_DNA"/>
</dbReference>
<evidence type="ECO:0000256" key="1">
    <source>
        <dbReference type="SAM" id="MobiDB-lite"/>
    </source>
</evidence>
<name>A0A8H7ZT89_9FUNG</name>
<dbReference type="Proteomes" id="UP000673691">
    <property type="component" value="Unassembled WGS sequence"/>
</dbReference>
<feature type="compositionally biased region" description="Basic and acidic residues" evidence="1">
    <location>
        <begin position="56"/>
        <end position="65"/>
    </location>
</feature>